<protein>
    <submittedName>
        <fullName evidence="2">ZZ-type zinc finger-containing protein 3</fullName>
    </submittedName>
</protein>
<evidence type="ECO:0000313" key="3">
    <source>
        <dbReference type="Proteomes" id="UP000028990"/>
    </source>
</evidence>
<organism evidence="2 3">
    <name type="scientific">Fukomys damarensis</name>
    <name type="common">Damaraland mole rat</name>
    <name type="synonym">Cryptomys damarensis</name>
    <dbReference type="NCBI Taxonomy" id="885580"/>
    <lineage>
        <taxon>Eukaryota</taxon>
        <taxon>Metazoa</taxon>
        <taxon>Chordata</taxon>
        <taxon>Craniata</taxon>
        <taxon>Vertebrata</taxon>
        <taxon>Euteleostomi</taxon>
        <taxon>Mammalia</taxon>
        <taxon>Eutheria</taxon>
        <taxon>Euarchontoglires</taxon>
        <taxon>Glires</taxon>
        <taxon>Rodentia</taxon>
        <taxon>Hystricomorpha</taxon>
        <taxon>Bathyergidae</taxon>
        <taxon>Fukomys</taxon>
    </lineage>
</organism>
<sequence>MPPAKESAHQHIEEEEDDGTDVYYFESDRVALKHNKDYQRRLQTIAVLEAQCSQPVQDLKSLPKHQKEALKIPIEFVEKLQKKADIGLPHPQRVV</sequence>
<dbReference type="PANTHER" id="PTHR22705">
    <property type="entry name" value="ZINC FINGER, ZZ DOMAIN CONTAINING 3"/>
    <property type="match status" value="1"/>
</dbReference>
<evidence type="ECO:0000256" key="1">
    <source>
        <dbReference type="SAM" id="MobiDB-lite"/>
    </source>
</evidence>
<dbReference type="AlphaFoldDB" id="A0A091DAT6"/>
<feature type="region of interest" description="Disordered" evidence="1">
    <location>
        <begin position="1"/>
        <end position="20"/>
    </location>
</feature>
<accession>A0A091DAT6</accession>
<keyword evidence="3" id="KW-1185">Reference proteome</keyword>
<dbReference type="EMBL" id="KN122922">
    <property type="protein sequence ID" value="KFO27385.1"/>
    <property type="molecule type" value="Genomic_DNA"/>
</dbReference>
<dbReference type="Proteomes" id="UP000028990">
    <property type="component" value="Unassembled WGS sequence"/>
</dbReference>
<gene>
    <name evidence="2" type="ORF">H920_11186</name>
</gene>
<reference evidence="2 3" key="1">
    <citation type="submission" date="2013-11" db="EMBL/GenBank/DDBJ databases">
        <title>The Damaraland mole rat (Fukomys damarensis) genome and evolution of African mole rats.</title>
        <authorList>
            <person name="Gladyshev V.N."/>
            <person name="Fang X."/>
        </authorList>
    </citation>
    <scope>NUCLEOTIDE SEQUENCE [LARGE SCALE GENOMIC DNA]</scope>
    <source>
        <tissue evidence="2">Liver</tissue>
    </source>
</reference>
<name>A0A091DAT6_FUKDA</name>
<proteinExistence type="predicted"/>
<feature type="compositionally biased region" description="Basic and acidic residues" evidence="1">
    <location>
        <begin position="1"/>
        <end position="12"/>
    </location>
</feature>
<dbReference type="InterPro" id="IPR037830">
    <property type="entry name" value="ZZZ3"/>
</dbReference>
<dbReference type="PANTHER" id="PTHR22705:SF0">
    <property type="entry name" value="ZZ-TYPE ZINC FINGER-CONTAINING PROTEIN 3"/>
    <property type="match status" value="1"/>
</dbReference>
<evidence type="ECO:0000313" key="2">
    <source>
        <dbReference type="EMBL" id="KFO27385.1"/>
    </source>
</evidence>